<dbReference type="Proteomes" id="UP000010798">
    <property type="component" value="Chromosome"/>
</dbReference>
<protein>
    <submittedName>
        <fullName evidence="4">Methylase involved in ubiquinone/menaquinone biosynthesis</fullName>
    </submittedName>
</protein>
<dbReference type="Pfam" id="PF13649">
    <property type="entry name" value="Methyltransf_25"/>
    <property type="match status" value="1"/>
</dbReference>
<keyword evidence="4" id="KW-0830">Ubiquinone</keyword>
<evidence type="ECO:0000256" key="2">
    <source>
        <dbReference type="SAM" id="MobiDB-lite"/>
    </source>
</evidence>
<dbReference type="STRING" id="886293.Sinac_3047"/>
<feature type="compositionally biased region" description="Basic and acidic residues" evidence="2">
    <location>
        <begin position="29"/>
        <end position="55"/>
    </location>
</feature>
<dbReference type="AlphaFoldDB" id="L0DET1"/>
<dbReference type="PANTHER" id="PTHR43861">
    <property type="entry name" value="TRANS-ACONITATE 2-METHYLTRANSFERASE-RELATED"/>
    <property type="match status" value="1"/>
</dbReference>
<sequence length="229" mass="25041">MGCTKPTESAAPVVESNKVAEQGLEQEEANMHGEHEHHHSGFDDPKKFETRWNDPERDNWQHPEEIIAALALMPGATVADIGAGTGYMVAHLSKTVGDIGTVIAIDAEQAMITYLARRSGDLGPARIVPRKVRAESPDLENDRVDGAVALNIWHHIGGREAYAKKVYAGLRRGGRFVVVDSKVDAISGPPQKMRLEEGQVVKELEAGGFRAEVAHESMPQHYMIVGHKD</sequence>
<dbReference type="KEGG" id="saci:Sinac_3047"/>
<keyword evidence="5" id="KW-1185">Reference proteome</keyword>
<dbReference type="CDD" id="cd02440">
    <property type="entry name" value="AdoMet_MTases"/>
    <property type="match status" value="1"/>
</dbReference>
<accession>L0DET1</accession>
<evidence type="ECO:0000313" key="4">
    <source>
        <dbReference type="EMBL" id="AGA27328.1"/>
    </source>
</evidence>
<dbReference type="SUPFAM" id="SSF53335">
    <property type="entry name" value="S-adenosyl-L-methionine-dependent methyltransferases"/>
    <property type="match status" value="1"/>
</dbReference>
<evidence type="ECO:0000259" key="3">
    <source>
        <dbReference type="Pfam" id="PF13649"/>
    </source>
</evidence>
<dbReference type="Gene3D" id="3.40.50.150">
    <property type="entry name" value="Vaccinia Virus protein VP39"/>
    <property type="match status" value="1"/>
</dbReference>
<proteinExistence type="predicted"/>
<keyword evidence="1" id="KW-0808">Transferase</keyword>
<evidence type="ECO:0000313" key="5">
    <source>
        <dbReference type="Proteomes" id="UP000010798"/>
    </source>
</evidence>
<feature type="domain" description="Methyltransferase" evidence="3">
    <location>
        <begin position="78"/>
        <end position="174"/>
    </location>
</feature>
<organism evidence="4 5">
    <name type="scientific">Singulisphaera acidiphila (strain ATCC BAA-1392 / DSM 18658 / VKM B-2454 / MOB10)</name>
    <dbReference type="NCBI Taxonomy" id="886293"/>
    <lineage>
        <taxon>Bacteria</taxon>
        <taxon>Pseudomonadati</taxon>
        <taxon>Planctomycetota</taxon>
        <taxon>Planctomycetia</taxon>
        <taxon>Isosphaerales</taxon>
        <taxon>Isosphaeraceae</taxon>
        <taxon>Singulisphaera</taxon>
    </lineage>
</organism>
<dbReference type="InterPro" id="IPR041698">
    <property type="entry name" value="Methyltransf_25"/>
</dbReference>
<feature type="region of interest" description="Disordered" evidence="2">
    <location>
        <begin position="1"/>
        <end position="55"/>
    </location>
</feature>
<dbReference type="EMBL" id="CP003364">
    <property type="protein sequence ID" value="AGA27328.1"/>
    <property type="molecule type" value="Genomic_DNA"/>
</dbReference>
<dbReference type="GO" id="GO:0008168">
    <property type="term" value="F:methyltransferase activity"/>
    <property type="evidence" value="ECO:0007669"/>
    <property type="project" value="UniProtKB-KW"/>
</dbReference>
<name>L0DET1_SINAD</name>
<gene>
    <name evidence="4" type="ordered locus">Sinac_3047</name>
</gene>
<reference evidence="4 5" key="1">
    <citation type="submission" date="2012-02" db="EMBL/GenBank/DDBJ databases">
        <title>Complete sequence of chromosome of Singulisphaera acidiphila DSM 18658.</title>
        <authorList>
            <consortium name="US DOE Joint Genome Institute (JGI-PGF)"/>
            <person name="Lucas S."/>
            <person name="Copeland A."/>
            <person name="Lapidus A."/>
            <person name="Glavina del Rio T."/>
            <person name="Dalin E."/>
            <person name="Tice H."/>
            <person name="Bruce D."/>
            <person name="Goodwin L."/>
            <person name="Pitluck S."/>
            <person name="Peters L."/>
            <person name="Ovchinnikova G."/>
            <person name="Chertkov O."/>
            <person name="Kyrpides N."/>
            <person name="Mavromatis K."/>
            <person name="Ivanova N."/>
            <person name="Brettin T."/>
            <person name="Detter J.C."/>
            <person name="Han C."/>
            <person name="Larimer F."/>
            <person name="Land M."/>
            <person name="Hauser L."/>
            <person name="Markowitz V."/>
            <person name="Cheng J.-F."/>
            <person name="Hugenholtz P."/>
            <person name="Woyke T."/>
            <person name="Wu D."/>
            <person name="Tindall B."/>
            <person name="Pomrenke H."/>
            <person name="Brambilla E."/>
            <person name="Klenk H.-P."/>
            <person name="Eisen J.A."/>
        </authorList>
    </citation>
    <scope>NUCLEOTIDE SEQUENCE [LARGE SCALE GENOMIC DNA]</scope>
    <source>
        <strain evidence="5">ATCC BAA-1392 / DSM 18658 / VKM B-2454 / MOB10</strain>
    </source>
</reference>
<dbReference type="GO" id="GO:0032259">
    <property type="term" value="P:methylation"/>
    <property type="evidence" value="ECO:0007669"/>
    <property type="project" value="UniProtKB-KW"/>
</dbReference>
<dbReference type="InterPro" id="IPR029063">
    <property type="entry name" value="SAM-dependent_MTases_sf"/>
</dbReference>
<dbReference type="eggNOG" id="COG4798">
    <property type="taxonomic scope" value="Bacteria"/>
</dbReference>
<dbReference type="HOGENOM" id="CLU_037990_16_0_0"/>
<keyword evidence="4" id="KW-0489">Methyltransferase</keyword>
<evidence type="ECO:0000256" key="1">
    <source>
        <dbReference type="ARBA" id="ARBA00022679"/>
    </source>
</evidence>